<accession>A0A915Q6C7</accession>
<evidence type="ECO:0000313" key="6">
    <source>
        <dbReference type="WBParaSite" id="sdigi.contig7.g821.t1"/>
    </source>
</evidence>
<dbReference type="AlphaFoldDB" id="A0A915Q6C7"/>
<reference evidence="6" key="1">
    <citation type="submission" date="2022-11" db="UniProtKB">
        <authorList>
            <consortium name="WormBaseParasite"/>
        </authorList>
    </citation>
    <scope>IDENTIFICATION</scope>
</reference>
<dbReference type="InterPro" id="IPR004344">
    <property type="entry name" value="TTL/TTLL_fam"/>
</dbReference>
<protein>
    <submittedName>
        <fullName evidence="6">Tubulin-tyrosine ligase</fullName>
    </submittedName>
</protein>
<keyword evidence="3" id="KW-0547">Nucleotide-binding</keyword>
<evidence type="ECO:0000256" key="4">
    <source>
        <dbReference type="ARBA" id="ARBA00022840"/>
    </source>
</evidence>
<proteinExistence type="inferred from homology"/>
<dbReference type="SUPFAM" id="SSF56059">
    <property type="entry name" value="Glutathione synthetase ATP-binding domain-like"/>
    <property type="match status" value="1"/>
</dbReference>
<dbReference type="GO" id="GO:0000226">
    <property type="term" value="P:microtubule cytoskeleton organization"/>
    <property type="evidence" value="ECO:0007669"/>
    <property type="project" value="TreeGrafter"/>
</dbReference>
<evidence type="ECO:0000256" key="3">
    <source>
        <dbReference type="ARBA" id="ARBA00022741"/>
    </source>
</evidence>
<dbReference type="GO" id="GO:0070740">
    <property type="term" value="F:tubulin-glutamic acid ligase activity"/>
    <property type="evidence" value="ECO:0007669"/>
    <property type="project" value="TreeGrafter"/>
</dbReference>
<sequence length="644" mass="73832">MVCFEIRNGYTTRPSLYIFSKFLLNDRVSQHHLPERNTVDLTRRRLNTGQYLDSRSSHGKLYRLEILPNFTGRALLLNHFGWFYTMSCSVSSAASSCGEQQPVKPAALDEEKDNDICSLSCLVTNCLCTTSCIGDFSPPAMKPFLRPSLFPNVPPTIRFYGKGSKVTKPSKAIRSTLMWCKNSLLPIVMRQSLAASHFTIVDESNFWIGYWGRHLKSAQYRTIKPYQKVNHFPGAFHMGRKDRLWQHINEMITLWGFDEYHIMPTTYILPRDIKKLKTYLHGNPRHVVILKPPASARGTGISIASKIKQIPKKTPLVAQHYIDRPLIINSAKFDLRLYVYLTSLDPLRIYLYNDGLVRFASIPYSSAPSSMSNKFMHLTNYSINKLAHVAGERTTPVPKWKLSDFWSHVAEHVDVNVIKPKITDVIIKAVLACESYIRVHQKKHSFYTFTSHELYGMDILLDDTLRPWLLEVNISPSLHCSTPTDVAVKTTLAKDVLNLCGIQIPPDMTDKSSTLAMDYRVKSFDGNKNEEDLKKERYHLEYFKKNGKIDRRILDELTGYDARILIDFEDELDRSGNFDLIFPTAETIDYVKYYNSPLTYSNLLLAQWQMEQGNRGREVGISILEDISSKSEHFAGTNILEMPT</sequence>
<dbReference type="WBParaSite" id="sdigi.contig7.g821.t1">
    <property type="protein sequence ID" value="sdigi.contig7.g821.t1"/>
    <property type="gene ID" value="sdigi.contig7.g821"/>
</dbReference>
<dbReference type="GO" id="GO:0019098">
    <property type="term" value="P:reproductive behavior"/>
    <property type="evidence" value="ECO:0007669"/>
    <property type="project" value="UniProtKB-ARBA"/>
</dbReference>
<dbReference type="GO" id="GO:0036064">
    <property type="term" value="C:ciliary basal body"/>
    <property type="evidence" value="ECO:0007669"/>
    <property type="project" value="TreeGrafter"/>
</dbReference>
<evidence type="ECO:0000313" key="5">
    <source>
        <dbReference type="Proteomes" id="UP000887581"/>
    </source>
</evidence>
<keyword evidence="2" id="KW-0436">Ligase</keyword>
<evidence type="ECO:0000256" key="2">
    <source>
        <dbReference type="ARBA" id="ARBA00022598"/>
    </source>
</evidence>
<name>A0A915Q6C7_9BILA</name>
<dbReference type="Gene3D" id="3.30.470.20">
    <property type="entry name" value="ATP-grasp fold, B domain"/>
    <property type="match status" value="1"/>
</dbReference>
<dbReference type="PROSITE" id="PS51221">
    <property type="entry name" value="TTL"/>
    <property type="match status" value="1"/>
</dbReference>
<organism evidence="5 6">
    <name type="scientific">Setaria digitata</name>
    <dbReference type="NCBI Taxonomy" id="48799"/>
    <lineage>
        <taxon>Eukaryota</taxon>
        <taxon>Metazoa</taxon>
        <taxon>Ecdysozoa</taxon>
        <taxon>Nematoda</taxon>
        <taxon>Chromadorea</taxon>
        <taxon>Rhabditida</taxon>
        <taxon>Spirurina</taxon>
        <taxon>Spiruromorpha</taxon>
        <taxon>Filarioidea</taxon>
        <taxon>Setariidae</taxon>
        <taxon>Setaria</taxon>
    </lineage>
</organism>
<dbReference type="GO" id="GO:0005524">
    <property type="term" value="F:ATP binding"/>
    <property type="evidence" value="ECO:0007669"/>
    <property type="project" value="UniProtKB-KW"/>
</dbReference>
<dbReference type="Pfam" id="PF03133">
    <property type="entry name" value="TTL"/>
    <property type="match status" value="1"/>
</dbReference>
<dbReference type="PANTHER" id="PTHR12241">
    <property type="entry name" value="TUBULIN POLYGLUTAMYLASE"/>
    <property type="match status" value="1"/>
</dbReference>
<keyword evidence="5" id="KW-1185">Reference proteome</keyword>
<dbReference type="PANTHER" id="PTHR12241:SF162">
    <property type="entry name" value="TUBULIN MONOGLUTAMYLASE TTLL4"/>
    <property type="match status" value="1"/>
</dbReference>
<keyword evidence="4" id="KW-0067">ATP-binding</keyword>
<dbReference type="Proteomes" id="UP000887581">
    <property type="component" value="Unplaced"/>
</dbReference>
<evidence type="ECO:0000256" key="1">
    <source>
        <dbReference type="ARBA" id="ARBA00006820"/>
    </source>
</evidence>
<dbReference type="GO" id="GO:0015631">
    <property type="term" value="F:tubulin binding"/>
    <property type="evidence" value="ECO:0007669"/>
    <property type="project" value="TreeGrafter"/>
</dbReference>
<comment type="similarity">
    <text evidence="1">Belongs to the tubulin--tyrosine ligase family.</text>
</comment>